<evidence type="ECO:0000256" key="1">
    <source>
        <dbReference type="SAM" id="Phobius"/>
    </source>
</evidence>
<dbReference type="GeneID" id="17320916"/>
<dbReference type="RefSeq" id="XP_005713199.1">
    <property type="nucleotide sequence ID" value="XM_005713142.1"/>
</dbReference>
<accession>R7Q7N0</accession>
<sequence>MRVSRFVSSCRLFKTRTPLYSYLCVSIFNTFLFFSFFFWLALSLLPCPPYFHLRLVLPKRVARILANKRSNPLHAASFRSTLYSTPLRLPNVYICESRTRRKSRHDVVMPLISLGSFRDCTSLIKTVLALMVSR</sequence>
<evidence type="ECO:0000313" key="2">
    <source>
        <dbReference type="EMBL" id="CDF33396.1"/>
    </source>
</evidence>
<gene>
    <name evidence="2" type="ORF">CHC_T00002170001</name>
</gene>
<protein>
    <recommendedName>
        <fullName evidence="4">Transmembrane protein</fullName>
    </recommendedName>
</protein>
<keyword evidence="1" id="KW-1133">Transmembrane helix</keyword>
<dbReference type="EMBL" id="HG001644">
    <property type="protein sequence ID" value="CDF33396.1"/>
    <property type="molecule type" value="Genomic_DNA"/>
</dbReference>
<evidence type="ECO:0008006" key="4">
    <source>
        <dbReference type="Google" id="ProtNLM"/>
    </source>
</evidence>
<dbReference type="KEGG" id="ccp:CHC_T00002170001"/>
<keyword evidence="1" id="KW-0812">Transmembrane</keyword>
<reference evidence="3" key="1">
    <citation type="journal article" date="2013" name="Proc. Natl. Acad. Sci. U.S.A.">
        <title>Genome structure and metabolic features in the red seaweed Chondrus crispus shed light on evolution of the Archaeplastida.</title>
        <authorList>
            <person name="Collen J."/>
            <person name="Porcel B."/>
            <person name="Carre W."/>
            <person name="Ball S.G."/>
            <person name="Chaparro C."/>
            <person name="Tonon T."/>
            <person name="Barbeyron T."/>
            <person name="Michel G."/>
            <person name="Noel B."/>
            <person name="Valentin K."/>
            <person name="Elias M."/>
            <person name="Artiguenave F."/>
            <person name="Arun A."/>
            <person name="Aury J.M."/>
            <person name="Barbosa-Neto J.F."/>
            <person name="Bothwell J.H."/>
            <person name="Bouget F.Y."/>
            <person name="Brillet L."/>
            <person name="Cabello-Hurtado F."/>
            <person name="Capella-Gutierrez S."/>
            <person name="Charrier B."/>
            <person name="Cladiere L."/>
            <person name="Cock J.M."/>
            <person name="Coelho S.M."/>
            <person name="Colleoni C."/>
            <person name="Czjzek M."/>
            <person name="Da Silva C."/>
            <person name="Delage L."/>
            <person name="Denoeud F."/>
            <person name="Deschamps P."/>
            <person name="Dittami S.M."/>
            <person name="Gabaldon T."/>
            <person name="Gachon C.M."/>
            <person name="Groisillier A."/>
            <person name="Herve C."/>
            <person name="Jabbari K."/>
            <person name="Katinka M."/>
            <person name="Kloareg B."/>
            <person name="Kowalczyk N."/>
            <person name="Labadie K."/>
            <person name="Leblanc C."/>
            <person name="Lopez P.J."/>
            <person name="McLachlan D.H."/>
            <person name="Meslet-Cladiere L."/>
            <person name="Moustafa A."/>
            <person name="Nehr Z."/>
            <person name="Nyvall Collen P."/>
            <person name="Panaud O."/>
            <person name="Partensky F."/>
            <person name="Poulain J."/>
            <person name="Rensing S.A."/>
            <person name="Rousvoal S."/>
            <person name="Samson G."/>
            <person name="Symeonidi A."/>
            <person name="Weissenbach J."/>
            <person name="Zambounis A."/>
            <person name="Wincker P."/>
            <person name="Boyen C."/>
        </authorList>
    </citation>
    <scope>NUCLEOTIDE SEQUENCE [LARGE SCALE GENOMIC DNA]</scope>
    <source>
        <strain evidence="3">cv. Stackhouse</strain>
    </source>
</reference>
<dbReference type="Proteomes" id="UP000012073">
    <property type="component" value="Unassembled WGS sequence"/>
</dbReference>
<feature type="transmembrane region" description="Helical" evidence="1">
    <location>
        <begin position="20"/>
        <end position="42"/>
    </location>
</feature>
<name>R7Q7N0_CHOCR</name>
<proteinExistence type="predicted"/>
<keyword evidence="1" id="KW-0472">Membrane</keyword>
<evidence type="ECO:0000313" key="3">
    <source>
        <dbReference type="Proteomes" id="UP000012073"/>
    </source>
</evidence>
<dbReference type="AlphaFoldDB" id="R7Q7N0"/>
<keyword evidence="3" id="KW-1185">Reference proteome</keyword>
<organism evidence="2 3">
    <name type="scientific">Chondrus crispus</name>
    <name type="common">Carrageen Irish moss</name>
    <name type="synonym">Polymorpha crispa</name>
    <dbReference type="NCBI Taxonomy" id="2769"/>
    <lineage>
        <taxon>Eukaryota</taxon>
        <taxon>Rhodophyta</taxon>
        <taxon>Florideophyceae</taxon>
        <taxon>Rhodymeniophycidae</taxon>
        <taxon>Gigartinales</taxon>
        <taxon>Gigartinaceae</taxon>
        <taxon>Chondrus</taxon>
    </lineage>
</organism>
<dbReference type="Gramene" id="CDF33396">
    <property type="protein sequence ID" value="CDF33396"/>
    <property type="gene ID" value="CHC_T00002170001"/>
</dbReference>